<dbReference type="RefSeq" id="WP_192909471.1">
    <property type="nucleotide sequence ID" value="NZ_BJFL01000008.1"/>
</dbReference>
<keyword evidence="4" id="KW-1185">Reference proteome</keyword>
<feature type="domain" description="DUF397" evidence="2">
    <location>
        <begin position="10"/>
        <end position="62"/>
    </location>
</feature>
<sequence>MSTVDLSRVRWRKSSRSGHGNNGDCVEVAWSGDAVGVRDSKNPAGPVLVLPAHAWHSFLAALDRGCFDSPSP</sequence>
<name>A0A4D4J5Y6_9PSEU</name>
<dbReference type="Proteomes" id="UP000298860">
    <property type="component" value="Unassembled WGS sequence"/>
</dbReference>
<evidence type="ECO:0000259" key="2">
    <source>
        <dbReference type="Pfam" id="PF04149"/>
    </source>
</evidence>
<organism evidence="3 4">
    <name type="scientific">Gandjariella thermophila</name>
    <dbReference type="NCBI Taxonomy" id="1931992"/>
    <lineage>
        <taxon>Bacteria</taxon>
        <taxon>Bacillati</taxon>
        <taxon>Actinomycetota</taxon>
        <taxon>Actinomycetes</taxon>
        <taxon>Pseudonocardiales</taxon>
        <taxon>Pseudonocardiaceae</taxon>
        <taxon>Gandjariella</taxon>
    </lineage>
</organism>
<dbReference type="Pfam" id="PF04149">
    <property type="entry name" value="DUF397"/>
    <property type="match status" value="1"/>
</dbReference>
<gene>
    <name evidence="3" type="ORF">GTS_21230</name>
</gene>
<evidence type="ECO:0000313" key="4">
    <source>
        <dbReference type="Proteomes" id="UP000298860"/>
    </source>
</evidence>
<protein>
    <recommendedName>
        <fullName evidence="2">DUF397 domain-containing protein</fullName>
    </recommendedName>
</protein>
<evidence type="ECO:0000313" key="3">
    <source>
        <dbReference type="EMBL" id="GDY30490.1"/>
    </source>
</evidence>
<reference evidence="4" key="1">
    <citation type="submission" date="2019-04" db="EMBL/GenBank/DDBJ databases">
        <title>Draft genome sequence of Pseudonocardiaceae bacterium SL3-2-4.</title>
        <authorList>
            <person name="Ningsih F."/>
            <person name="Yokota A."/>
            <person name="Sakai Y."/>
            <person name="Nanatani K."/>
            <person name="Yabe S."/>
            <person name="Oetari A."/>
            <person name="Sjamsuridzal W."/>
        </authorList>
    </citation>
    <scope>NUCLEOTIDE SEQUENCE [LARGE SCALE GENOMIC DNA]</scope>
    <source>
        <strain evidence="4">SL3-2-4</strain>
    </source>
</reference>
<dbReference type="InterPro" id="IPR007278">
    <property type="entry name" value="DUF397"/>
</dbReference>
<dbReference type="EMBL" id="BJFL01000008">
    <property type="protein sequence ID" value="GDY30490.1"/>
    <property type="molecule type" value="Genomic_DNA"/>
</dbReference>
<evidence type="ECO:0000256" key="1">
    <source>
        <dbReference type="SAM" id="MobiDB-lite"/>
    </source>
</evidence>
<feature type="region of interest" description="Disordered" evidence="1">
    <location>
        <begin position="1"/>
        <end position="23"/>
    </location>
</feature>
<dbReference type="AlphaFoldDB" id="A0A4D4J5Y6"/>
<accession>A0A4D4J5Y6</accession>
<proteinExistence type="predicted"/>
<comment type="caution">
    <text evidence="3">The sequence shown here is derived from an EMBL/GenBank/DDBJ whole genome shotgun (WGS) entry which is preliminary data.</text>
</comment>